<dbReference type="HOGENOM" id="CLU_073620_0_1_1"/>
<dbReference type="Proteomes" id="UP000007796">
    <property type="component" value="Unassembled WGS sequence"/>
</dbReference>
<dbReference type="PANTHER" id="PTHR13605">
    <property type="entry name" value="ER MEMBRANE PROTEIN COMPLEX SUBUNIT 7"/>
    <property type="match status" value="1"/>
</dbReference>
<dbReference type="RefSeq" id="XP_014168262.1">
    <property type="nucleotide sequence ID" value="XM_014312787.1"/>
</dbReference>
<dbReference type="InterPro" id="IPR039163">
    <property type="entry name" value="EMC7"/>
</dbReference>
<evidence type="ECO:0000259" key="8">
    <source>
        <dbReference type="Pfam" id="PF09430"/>
    </source>
</evidence>
<dbReference type="EMBL" id="GL630006">
    <property type="protein sequence ID" value="EFW98779.1"/>
    <property type="molecule type" value="Genomic_DNA"/>
</dbReference>
<dbReference type="GO" id="GO:0072546">
    <property type="term" value="C:EMC complex"/>
    <property type="evidence" value="ECO:0007669"/>
    <property type="project" value="TreeGrafter"/>
</dbReference>
<dbReference type="InParanoid" id="F0XTS1"/>
<keyword evidence="2 7" id="KW-0812">Transmembrane</keyword>
<evidence type="ECO:0000256" key="1">
    <source>
        <dbReference type="ARBA" id="ARBA00004167"/>
    </source>
</evidence>
<feature type="region of interest" description="Disordered" evidence="6">
    <location>
        <begin position="195"/>
        <end position="226"/>
    </location>
</feature>
<feature type="domain" description="ER membrane protein complex subunit 7 beta-sandwich" evidence="8">
    <location>
        <begin position="25"/>
        <end position="129"/>
    </location>
</feature>
<evidence type="ECO:0000256" key="2">
    <source>
        <dbReference type="ARBA" id="ARBA00022692"/>
    </source>
</evidence>
<dbReference type="OrthoDB" id="27095at2759"/>
<keyword evidence="3" id="KW-0732">Signal</keyword>
<gene>
    <name evidence="9" type="ORF">CMQ_4631</name>
</gene>
<reference evidence="9 10" key="1">
    <citation type="journal article" date="2011" name="Proc. Natl. Acad. Sci. U.S.A.">
        <title>Genome and transcriptome analyses of the mountain pine beetle-fungal symbiont Grosmannia clavigera, a lodgepole pine pathogen.</title>
        <authorList>
            <person name="DiGuistini S."/>
            <person name="Wang Y."/>
            <person name="Liao N.Y."/>
            <person name="Taylor G."/>
            <person name="Tanguay P."/>
            <person name="Feau N."/>
            <person name="Henrissat B."/>
            <person name="Chan S.K."/>
            <person name="Hesse-Orce U."/>
            <person name="Alamouti S.M."/>
            <person name="Tsui C.K.M."/>
            <person name="Docking R.T."/>
            <person name="Levasseur A."/>
            <person name="Haridas S."/>
            <person name="Robertson G."/>
            <person name="Birol I."/>
            <person name="Holt R.A."/>
            <person name="Marra M.A."/>
            <person name="Hamelin R.C."/>
            <person name="Hirst M."/>
            <person name="Jones S.J.M."/>
            <person name="Bohlmann J."/>
            <person name="Breuil C."/>
        </authorList>
    </citation>
    <scope>NUCLEOTIDE SEQUENCE [LARGE SCALE GENOMIC DNA]</scope>
    <source>
        <strain evidence="10">kw1407 / UAMH 11150</strain>
    </source>
</reference>
<dbReference type="InterPro" id="IPR019008">
    <property type="entry name" value="Beta_sandwich_EMC7"/>
</dbReference>
<dbReference type="eggNOG" id="KOG3306">
    <property type="taxonomic scope" value="Eukaryota"/>
</dbReference>
<feature type="compositionally biased region" description="Gly residues" evidence="6">
    <location>
        <begin position="202"/>
        <end position="216"/>
    </location>
</feature>
<dbReference type="STRING" id="655863.F0XTS1"/>
<evidence type="ECO:0000256" key="6">
    <source>
        <dbReference type="SAM" id="MobiDB-lite"/>
    </source>
</evidence>
<feature type="region of interest" description="Disordered" evidence="6">
    <location>
        <begin position="155"/>
        <end position="181"/>
    </location>
</feature>
<feature type="transmembrane region" description="Helical" evidence="7">
    <location>
        <begin position="126"/>
        <end position="144"/>
    </location>
</feature>
<dbReference type="GeneID" id="25977864"/>
<sequence>MYLSVAHWAEQRPTRLALRDLNLWLSVPCATHFFPPVRVDAVDVVDGGAAGKPARLVVTASETYRGNDWANRGEALVRVDSAAAAGASSSSSTIPTFVLRPISAQPKAYYTDRSGFSALSILRNPMILIALVTMGIVFGMPYLVENMDPEMRAEWEERQKSNPMNSLMGAGVSGAPGGGAPGTPSFDMAAYLAGSTKTESGSGSGAGSGAGKAGDGGTRRNQGVRR</sequence>
<evidence type="ECO:0000256" key="4">
    <source>
        <dbReference type="ARBA" id="ARBA00022989"/>
    </source>
</evidence>
<name>F0XTS1_GROCL</name>
<dbReference type="AlphaFoldDB" id="F0XTS1"/>
<evidence type="ECO:0000256" key="5">
    <source>
        <dbReference type="ARBA" id="ARBA00023136"/>
    </source>
</evidence>
<evidence type="ECO:0000256" key="7">
    <source>
        <dbReference type="SAM" id="Phobius"/>
    </source>
</evidence>
<feature type="compositionally biased region" description="Gly residues" evidence="6">
    <location>
        <begin position="171"/>
        <end position="181"/>
    </location>
</feature>
<dbReference type="Pfam" id="PF09430">
    <property type="entry name" value="EMC7_beta-sandw"/>
    <property type="match status" value="1"/>
</dbReference>
<keyword evidence="10" id="KW-1185">Reference proteome</keyword>
<evidence type="ECO:0000313" key="9">
    <source>
        <dbReference type="EMBL" id="EFW98779.1"/>
    </source>
</evidence>
<accession>F0XTS1</accession>
<evidence type="ECO:0000256" key="3">
    <source>
        <dbReference type="ARBA" id="ARBA00022729"/>
    </source>
</evidence>
<evidence type="ECO:0000313" key="10">
    <source>
        <dbReference type="Proteomes" id="UP000007796"/>
    </source>
</evidence>
<keyword evidence="4 7" id="KW-1133">Transmembrane helix</keyword>
<protein>
    <recommendedName>
        <fullName evidence="8">ER membrane protein complex subunit 7 beta-sandwich domain-containing protein</fullName>
    </recommendedName>
</protein>
<comment type="subcellular location">
    <subcellularLocation>
        <location evidence="1">Membrane</location>
        <topology evidence="1">Single-pass membrane protein</topology>
    </subcellularLocation>
</comment>
<dbReference type="PANTHER" id="PTHR13605:SF4">
    <property type="entry name" value="ER MEMBRANE PROTEIN COMPLEX SUBUNIT 7"/>
    <property type="match status" value="1"/>
</dbReference>
<organism evidence="10">
    <name type="scientific">Grosmannia clavigera (strain kw1407 / UAMH 11150)</name>
    <name type="common">Blue stain fungus</name>
    <name type="synonym">Graphiocladiella clavigera</name>
    <dbReference type="NCBI Taxonomy" id="655863"/>
    <lineage>
        <taxon>Eukaryota</taxon>
        <taxon>Fungi</taxon>
        <taxon>Dikarya</taxon>
        <taxon>Ascomycota</taxon>
        <taxon>Pezizomycotina</taxon>
        <taxon>Sordariomycetes</taxon>
        <taxon>Sordariomycetidae</taxon>
        <taxon>Ophiostomatales</taxon>
        <taxon>Ophiostomataceae</taxon>
        <taxon>Leptographium</taxon>
    </lineage>
</organism>
<keyword evidence="5 7" id="KW-0472">Membrane</keyword>
<proteinExistence type="predicted"/>